<dbReference type="EMBL" id="QEOB01000007">
    <property type="protein sequence ID" value="PVX83227.1"/>
    <property type="molecule type" value="Genomic_DNA"/>
</dbReference>
<protein>
    <submittedName>
        <fullName evidence="2">Uncharacterized protein</fullName>
    </submittedName>
</protein>
<evidence type="ECO:0000313" key="2">
    <source>
        <dbReference type="EMBL" id="PVX83227.1"/>
    </source>
</evidence>
<feature type="region of interest" description="Disordered" evidence="1">
    <location>
        <begin position="161"/>
        <end position="194"/>
    </location>
</feature>
<reference evidence="2 3" key="1">
    <citation type="submission" date="2018-05" db="EMBL/GenBank/DDBJ databases">
        <title>Genomic Encyclopedia of Type Strains, Phase IV (KMG-V): Genome sequencing to study the core and pangenomes of soil and plant-associated prokaryotes.</title>
        <authorList>
            <person name="Whitman W."/>
        </authorList>
    </citation>
    <scope>NUCLEOTIDE SEQUENCE [LARGE SCALE GENOMIC DNA]</scope>
    <source>
        <strain evidence="2 3">SCZa-39</strain>
    </source>
</reference>
<dbReference type="Proteomes" id="UP000245712">
    <property type="component" value="Unassembled WGS sequence"/>
</dbReference>
<accession>A0ABX5KPR5</accession>
<feature type="compositionally biased region" description="Basic and acidic residues" evidence="1">
    <location>
        <begin position="161"/>
        <end position="170"/>
    </location>
</feature>
<proteinExistence type="predicted"/>
<gene>
    <name evidence="2" type="ORF">C7402_107133</name>
</gene>
<comment type="caution">
    <text evidence="2">The sequence shown here is derived from an EMBL/GenBank/DDBJ whole genome shotgun (WGS) entry which is preliminary data.</text>
</comment>
<sequence>MGVDPVPHIRPVRHPVWSRQFNHAGTDKLTQQTIDASQLPTGFRQRAHLVLAELWLTRQLRADQRHNPAVSAQACRPGPLIYGSQFRRRQPDLDAGARFANHGSDQIAHDGGGLDIALIIMDRGHDQLAGAFAGRQTTTRTPVVPAQPDGTEFDAQTLTRGHDLPQRDGDIGAGAAGSRSISGARVRSGAERLR</sequence>
<evidence type="ECO:0000313" key="3">
    <source>
        <dbReference type="Proteomes" id="UP000245712"/>
    </source>
</evidence>
<feature type="compositionally biased region" description="Low complexity" evidence="1">
    <location>
        <begin position="176"/>
        <end position="187"/>
    </location>
</feature>
<organism evidence="2 3">
    <name type="scientific">Paraburkholderia unamae</name>
    <dbReference type="NCBI Taxonomy" id="219649"/>
    <lineage>
        <taxon>Bacteria</taxon>
        <taxon>Pseudomonadati</taxon>
        <taxon>Pseudomonadota</taxon>
        <taxon>Betaproteobacteria</taxon>
        <taxon>Burkholderiales</taxon>
        <taxon>Burkholderiaceae</taxon>
        <taxon>Paraburkholderia</taxon>
    </lineage>
</organism>
<evidence type="ECO:0000256" key="1">
    <source>
        <dbReference type="SAM" id="MobiDB-lite"/>
    </source>
</evidence>
<name>A0ABX5KPR5_9BURK</name>
<keyword evidence="3" id="KW-1185">Reference proteome</keyword>